<evidence type="ECO:0000256" key="2">
    <source>
        <dbReference type="ARBA" id="ARBA00023125"/>
    </source>
</evidence>
<keyword evidence="6" id="KW-1185">Reference proteome</keyword>
<dbReference type="Pfam" id="PF07729">
    <property type="entry name" value="FCD"/>
    <property type="match status" value="1"/>
</dbReference>
<dbReference type="SMART" id="SM00345">
    <property type="entry name" value="HTH_GNTR"/>
    <property type="match status" value="1"/>
</dbReference>
<dbReference type="PROSITE" id="PS50949">
    <property type="entry name" value="HTH_GNTR"/>
    <property type="match status" value="1"/>
</dbReference>
<dbReference type="EMBL" id="CP004078">
    <property type="protein sequence ID" value="AHV96690.1"/>
    <property type="molecule type" value="Genomic_DNA"/>
</dbReference>
<dbReference type="GO" id="GO:0003677">
    <property type="term" value="F:DNA binding"/>
    <property type="evidence" value="ECO:0007669"/>
    <property type="project" value="UniProtKB-KW"/>
</dbReference>
<dbReference type="InterPro" id="IPR036388">
    <property type="entry name" value="WH-like_DNA-bd_sf"/>
</dbReference>
<keyword evidence="1" id="KW-0805">Transcription regulation</keyword>
<dbReference type="InterPro" id="IPR036390">
    <property type="entry name" value="WH_DNA-bd_sf"/>
</dbReference>
<gene>
    <name evidence="5" type="ORF">PSAB_08790</name>
</gene>
<dbReference type="PANTHER" id="PTHR43537:SF24">
    <property type="entry name" value="GLUCONATE OPERON TRANSCRIPTIONAL REPRESSOR"/>
    <property type="match status" value="1"/>
</dbReference>
<evidence type="ECO:0000256" key="3">
    <source>
        <dbReference type="ARBA" id="ARBA00023163"/>
    </source>
</evidence>
<dbReference type="OrthoDB" id="368257at2"/>
<dbReference type="HOGENOM" id="CLU_017584_5_2_9"/>
<evidence type="ECO:0000313" key="6">
    <source>
        <dbReference type="Proteomes" id="UP000019772"/>
    </source>
</evidence>
<evidence type="ECO:0000313" key="5">
    <source>
        <dbReference type="EMBL" id="AHV96690.1"/>
    </source>
</evidence>
<protein>
    <submittedName>
        <fullName evidence="5">GntR family transcriptional regulator</fullName>
    </submittedName>
</protein>
<dbReference type="RefSeq" id="WP_025334235.1">
    <property type="nucleotide sequence ID" value="NZ_CP004078.1"/>
</dbReference>
<dbReference type="eggNOG" id="COG1802">
    <property type="taxonomic scope" value="Bacteria"/>
</dbReference>
<dbReference type="SUPFAM" id="SSF46785">
    <property type="entry name" value="Winged helix' DNA-binding domain"/>
    <property type="match status" value="1"/>
</dbReference>
<evidence type="ECO:0000256" key="1">
    <source>
        <dbReference type="ARBA" id="ARBA00023015"/>
    </source>
</evidence>
<dbReference type="SUPFAM" id="SSF48008">
    <property type="entry name" value="GntR ligand-binding domain-like"/>
    <property type="match status" value="1"/>
</dbReference>
<name>X4ZJ07_9BACL</name>
<dbReference type="InterPro" id="IPR011711">
    <property type="entry name" value="GntR_C"/>
</dbReference>
<feature type="domain" description="HTH gntR-type" evidence="4">
    <location>
        <begin position="4"/>
        <end position="71"/>
    </location>
</feature>
<dbReference type="Pfam" id="PF00392">
    <property type="entry name" value="GntR"/>
    <property type="match status" value="1"/>
</dbReference>
<reference evidence="5 6" key="1">
    <citation type="journal article" date="2014" name="PLoS Genet.">
        <title>Comparative Genomic Analysis of N2-Fixing and Non-N2-Fixing Paenibacillus spp.: Organization, Evolution and Expression of the Nitrogen Fixation Genes.</title>
        <authorList>
            <person name="Xie J.B."/>
            <person name="Du Z."/>
            <person name="Bai L."/>
            <person name="Tian C."/>
            <person name="Zhang Y."/>
            <person name="Xie J.Y."/>
            <person name="Wang T."/>
            <person name="Liu X."/>
            <person name="Chen X."/>
            <person name="Cheng Q."/>
            <person name="Chen S."/>
            <person name="Li J."/>
        </authorList>
    </citation>
    <scope>NUCLEOTIDE SEQUENCE [LARGE SCALE GENOMIC DNA]</scope>
    <source>
        <strain evidence="5 6">T27</strain>
    </source>
</reference>
<dbReference type="AlphaFoldDB" id="X4ZJ07"/>
<proteinExistence type="predicted"/>
<dbReference type="KEGG" id="psab:PSAB_08790"/>
<dbReference type="Proteomes" id="UP000019772">
    <property type="component" value="Chromosome"/>
</dbReference>
<sequence>MKNEDKNDRAYHYIRNEIIQGKLKPLDTVDQTLIAKQLECSRLPVRQALLRLSLEGLVTYVSNKGAKVTPLSMEDLVEIYSARISLESMLAKVGARKCELGQILELKRLLDAKKVAVEKQDSVQFLQLDERFHDVLYRASGYLYICSLTDQLRQRALRYLHVYASSRDHLQSSLDEHTQIVEAIQAKKYELVGELIKAHIEKGMEVLAKEISNTDHLREAE</sequence>
<dbReference type="Gene3D" id="1.10.10.10">
    <property type="entry name" value="Winged helix-like DNA-binding domain superfamily/Winged helix DNA-binding domain"/>
    <property type="match status" value="1"/>
</dbReference>
<dbReference type="GO" id="GO:0003700">
    <property type="term" value="F:DNA-binding transcription factor activity"/>
    <property type="evidence" value="ECO:0007669"/>
    <property type="project" value="InterPro"/>
</dbReference>
<dbReference type="Gene3D" id="1.20.120.530">
    <property type="entry name" value="GntR ligand-binding domain-like"/>
    <property type="match status" value="1"/>
</dbReference>
<organism evidence="5 6">
    <name type="scientific">Paenibacillus sabinae T27</name>
    <dbReference type="NCBI Taxonomy" id="1268072"/>
    <lineage>
        <taxon>Bacteria</taxon>
        <taxon>Bacillati</taxon>
        <taxon>Bacillota</taxon>
        <taxon>Bacilli</taxon>
        <taxon>Bacillales</taxon>
        <taxon>Paenibacillaceae</taxon>
        <taxon>Paenibacillus</taxon>
    </lineage>
</organism>
<dbReference type="SMART" id="SM00895">
    <property type="entry name" value="FCD"/>
    <property type="match status" value="1"/>
</dbReference>
<dbReference type="PANTHER" id="PTHR43537">
    <property type="entry name" value="TRANSCRIPTIONAL REGULATOR, GNTR FAMILY"/>
    <property type="match status" value="1"/>
</dbReference>
<accession>X4ZJ07</accession>
<dbReference type="InterPro" id="IPR000524">
    <property type="entry name" value="Tscrpt_reg_HTH_GntR"/>
</dbReference>
<dbReference type="STRING" id="1268072.PSAB_08790"/>
<dbReference type="InterPro" id="IPR008920">
    <property type="entry name" value="TF_FadR/GntR_C"/>
</dbReference>
<evidence type="ECO:0000259" key="4">
    <source>
        <dbReference type="PROSITE" id="PS50949"/>
    </source>
</evidence>
<keyword evidence="2" id="KW-0238">DNA-binding</keyword>
<keyword evidence="3" id="KW-0804">Transcription</keyword>
<dbReference type="PATRIC" id="fig|1268072.3.peg.1832"/>